<feature type="domain" description="NLP1-9 GAF" evidence="1">
    <location>
        <begin position="176"/>
        <end position="335"/>
    </location>
</feature>
<evidence type="ECO:0000313" key="3">
    <source>
        <dbReference type="Proteomes" id="UP001172457"/>
    </source>
</evidence>
<dbReference type="PANTHER" id="PTHR32002">
    <property type="entry name" value="PROTEIN NLP8"/>
    <property type="match status" value="1"/>
</dbReference>
<dbReference type="SUPFAM" id="SSF54277">
    <property type="entry name" value="CAD &amp; PB1 domains"/>
    <property type="match status" value="1"/>
</dbReference>
<sequence length="481" mass="55102">MASSPPSSKISTSSSGDPQLIVEDKIRYAFENIDDAYVGIIQFWAPIKTGDKHLLTTNGQPFKLAKLGITKDDRTIISNGAPARAFRNQLPELLADPRYQTNPLESLALKYELRNSILLPVFDPSQSGCVGVVECVTSSPRDLIELFNILNDELEKEGLITFDARKRLACRTISSLQHAKEEIDEALPFIVMLPFAQVWIAYEDENQAHFSSSLQDTGTKRMLWLKLTSHSHAILEDGYLLRLKDYSTACYRIPLKMEKDFAEMMTHESYEPRLIQNISKFSDNKLQSLLSTFVDFSCFVVYLRSTKTGDLVYVFEFLWEEPRDKVILLESLLLALKKHSPSFKFACGKELDDEIDILDLQNSTRSEKKYFKIFQTNKLSLEKGRSSRVREDLVTIRASYAGDVANFTLPVSSATFKVIENEIGKKFELDPAHYKLKYFDDEDNEWYLFTSGANVRFCTNNNRDILLRLFPRDPSHTRIEK</sequence>
<evidence type="ECO:0000313" key="2">
    <source>
        <dbReference type="EMBL" id="KAJ9555729.1"/>
    </source>
</evidence>
<dbReference type="GO" id="GO:0003700">
    <property type="term" value="F:DNA-binding transcription factor activity"/>
    <property type="evidence" value="ECO:0007669"/>
    <property type="project" value="InterPro"/>
</dbReference>
<protein>
    <recommendedName>
        <fullName evidence="1">NLP1-9 GAF domain-containing protein</fullName>
    </recommendedName>
</protein>
<dbReference type="InterPro" id="IPR055081">
    <property type="entry name" value="NLP1-9_GAF"/>
</dbReference>
<evidence type="ECO:0000259" key="1">
    <source>
        <dbReference type="Pfam" id="PF22922"/>
    </source>
</evidence>
<proteinExistence type="predicted"/>
<accession>A0AA38T923</accession>
<dbReference type="PANTHER" id="PTHR32002:SF49">
    <property type="entry name" value="BILE ACID:SODIUM SYMPORTER_ARSENICAL RESISTANCE PROTEIN ACR3-RELATED"/>
    <property type="match status" value="1"/>
</dbReference>
<reference evidence="2" key="1">
    <citation type="submission" date="2023-03" db="EMBL/GenBank/DDBJ databases">
        <title>Chromosome-scale reference genome and RAD-based genetic map of yellow starthistle (Centaurea solstitialis) reveal putative structural variation and QTLs associated with invader traits.</title>
        <authorList>
            <person name="Reatini B."/>
            <person name="Cang F.A."/>
            <person name="Jiang Q."/>
            <person name="Mckibben M.T.W."/>
            <person name="Barker M.S."/>
            <person name="Rieseberg L.H."/>
            <person name="Dlugosch K.M."/>
        </authorList>
    </citation>
    <scope>NUCLEOTIDE SEQUENCE</scope>
    <source>
        <strain evidence="2">CAN-66</strain>
        <tissue evidence="2">Leaf</tissue>
    </source>
</reference>
<organism evidence="2 3">
    <name type="scientific">Centaurea solstitialis</name>
    <name type="common">yellow star-thistle</name>
    <dbReference type="NCBI Taxonomy" id="347529"/>
    <lineage>
        <taxon>Eukaryota</taxon>
        <taxon>Viridiplantae</taxon>
        <taxon>Streptophyta</taxon>
        <taxon>Embryophyta</taxon>
        <taxon>Tracheophyta</taxon>
        <taxon>Spermatophyta</taxon>
        <taxon>Magnoliopsida</taxon>
        <taxon>eudicotyledons</taxon>
        <taxon>Gunneridae</taxon>
        <taxon>Pentapetalae</taxon>
        <taxon>asterids</taxon>
        <taxon>campanulids</taxon>
        <taxon>Asterales</taxon>
        <taxon>Asteraceae</taxon>
        <taxon>Carduoideae</taxon>
        <taxon>Cardueae</taxon>
        <taxon>Centaureinae</taxon>
        <taxon>Centaurea</taxon>
    </lineage>
</organism>
<comment type="caution">
    <text evidence="2">The sequence shown here is derived from an EMBL/GenBank/DDBJ whole genome shotgun (WGS) entry which is preliminary data.</text>
</comment>
<name>A0AA38T923_9ASTR</name>
<dbReference type="EMBL" id="JARYMX010000003">
    <property type="protein sequence ID" value="KAJ9555729.1"/>
    <property type="molecule type" value="Genomic_DNA"/>
</dbReference>
<dbReference type="Pfam" id="PF22922">
    <property type="entry name" value="GAF_NLP"/>
    <property type="match status" value="1"/>
</dbReference>
<dbReference type="Proteomes" id="UP001172457">
    <property type="component" value="Chromosome 3"/>
</dbReference>
<dbReference type="AlphaFoldDB" id="A0AA38T923"/>
<keyword evidence="3" id="KW-1185">Reference proteome</keyword>
<dbReference type="InterPro" id="IPR045012">
    <property type="entry name" value="NLP"/>
</dbReference>
<gene>
    <name evidence="2" type="ORF">OSB04_010343</name>
</gene>